<keyword evidence="2" id="KW-1185">Reference proteome</keyword>
<name>A0ABP8G1T6_9SPHI</name>
<gene>
    <name evidence="1" type="ORF">GCM10023149_12310</name>
</gene>
<comment type="caution">
    <text evidence="1">The sequence shown here is derived from an EMBL/GenBank/DDBJ whole genome shotgun (WGS) entry which is preliminary data.</text>
</comment>
<dbReference type="EMBL" id="BAABFT010000002">
    <property type="protein sequence ID" value="GAA4315627.1"/>
    <property type="molecule type" value="Genomic_DNA"/>
</dbReference>
<sequence length="193" mass="21976">MSFTVNAQQSTLPDDDSDDVESYDYQTNLVGAYKILFKVDDDTEYLYLTKKGKIISELSSISKGMPHKNLGYVGADFKDYFVLVHSFGSGNPNQIELIAKSTGKNIISPAACWIDADVKKETLLYCDKGVPTPNDKMILYNIRTRQKKYFAFPADIFGEPMILGRMKIKKLDSKFLLIEYDIDGDSRTRRYTF</sequence>
<protein>
    <submittedName>
        <fullName evidence="1">Uncharacterized protein</fullName>
    </submittedName>
</protein>
<dbReference type="Proteomes" id="UP001500582">
    <property type="component" value="Unassembled WGS sequence"/>
</dbReference>
<accession>A0ABP8G1T6</accession>
<evidence type="ECO:0000313" key="1">
    <source>
        <dbReference type="EMBL" id="GAA4315627.1"/>
    </source>
</evidence>
<evidence type="ECO:0000313" key="2">
    <source>
        <dbReference type="Proteomes" id="UP001500582"/>
    </source>
</evidence>
<reference evidence="2" key="1">
    <citation type="journal article" date="2019" name="Int. J. Syst. Evol. Microbiol.">
        <title>The Global Catalogue of Microorganisms (GCM) 10K type strain sequencing project: providing services to taxonomists for standard genome sequencing and annotation.</title>
        <authorList>
            <consortium name="The Broad Institute Genomics Platform"/>
            <consortium name="The Broad Institute Genome Sequencing Center for Infectious Disease"/>
            <person name="Wu L."/>
            <person name="Ma J."/>
        </authorList>
    </citation>
    <scope>NUCLEOTIDE SEQUENCE [LARGE SCALE GENOMIC DNA]</scope>
    <source>
        <strain evidence="2">JCM 17705</strain>
    </source>
</reference>
<organism evidence="1 2">
    <name type="scientific">Mucilaginibacter gynuensis</name>
    <dbReference type="NCBI Taxonomy" id="1302236"/>
    <lineage>
        <taxon>Bacteria</taxon>
        <taxon>Pseudomonadati</taxon>
        <taxon>Bacteroidota</taxon>
        <taxon>Sphingobacteriia</taxon>
        <taxon>Sphingobacteriales</taxon>
        <taxon>Sphingobacteriaceae</taxon>
        <taxon>Mucilaginibacter</taxon>
    </lineage>
</organism>
<proteinExistence type="predicted"/>